<name>A0A0A0PZH4_9CAUD</name>
<feature type="domain" description="DUF7202" evidence="1">
    <location>
        <begin position="1"/>
        <end position="69"/>
    </location>
</feature>
<evidence type="ECO:0000313" key="2">
    <source>
        <dbReference type="EMBL" id="AHY25084.1"/>
    </source>
</evidence>
<evidence type="ECO:0000259" key="1">
    <source>
        <dbReference type="Pfam" id="PF23832"/>
    </source>
</evidence>
<protein>
    <recommendedName>
        <fullName evidence="1">DUF7202 domain-containing protein</fullName>
    </recommendedName>
</protein>
<sequence>MNIHYPHPYDPKNKSTILRVWKERRQTKCPNKSSNVTERWYTGTYVEYTYINKKKQTVYIEEYCILVEWD</sequence>
<evidence type="ECO:0000313" key="3">
    <source>
        <dbReference type="Proteomes" id="UP000030739"/>
    </source>
</evidence>
<proteinExistence type="predicted"/>
<dbReference type="GeneID" id="26638015"/>
<dbReference type="Proteomes" id="UP000030739">
    <property type="component" value="Segment"/>
</dbReference>
<dbReference type="Pfam" id="PF23832">
    <property type="entry name" value="DUF7202"/>
    <property type="match status" value="1"/>
</dbReference>
<accession>A0A0A0PZH4</accession>
<organism evidence="2 3">
    <name type="scientific">Pectobacterium bacteriophage PM2</name>
    <dbReference type="NCBI Taxonomy" id="1429794"/>
    <lineage>
        <taxon>Viruses</taxon>
        <taxon>Duplodnaviria</taxon>
        <taxon>Heunggongvirae</taxon>
        <taxon>Uroviricota</taxon>
        <taxon>Caudoviricetes</taxon>
        <taxon>Pantevenvirales</taxon>
        <taxon>Straboviridae</taxon>
        <taxon>Tevenvirinae</taxon>
        <taxon>Mosugukvirus</taxon>
        <taxon>Mosugukvirus pm2</taxon>
    </lineage>
</organism>
<keyword evidence="3" id="KW-1185">Reference proteome</keyword>
<gene>
    <name evidence="2" type="ORF">PM2_122</name>
</gene>
<dbReference type="OrthoDB" id="20337at10239"/>
<dbReference type="KEGG" id="vg:26638015"/>
<dbReference type="EMBL" id="KF835987">
    <property type="protein sequence ID" value="AHY25084.1"/>
    <property type="molecule type" value="Genomic_DNA"/>
</dbReference>
<reference evidence="2 3" key="1">
    <citation type="journal article" date="2015" name="Plant Pathol. J.">
        <title>Isolation and Genomic Characterization of the T4-Like Bacteriophage PM2 Infecting Pectobacterium carotovorum subsp. carotovorum.</title>
        <authorList>
            <person name="Lim J.A."/>
            <person name="Lee D.H."/>
            <person name="Heu S."/>
        </authorList>
    </citation>
    <scope>NUCLEOTIDE SEQUENCE [LARGE SCALE GENOMIC DNA]</scope>
</reference>
<dbReference type="RefSeq" id="YP_009211543.1">
    <property type="nucleotide sequence ID" value="NC_028940.1"/>
</dbReference>
<dbReference type="InterPro" id="IPR055626">
    <property type="entry name" value="DUF7202"/>
</dbReference>